<feature type="non-terminal residue" evidence="5">
    <location>
        <position position="220"/>
    </location>
</feature>
<dbReference type="InterPro" id="IPR011598">
    <property type="entry name" value="bHLH_dom"/>
</dbReference>
<dbReference type="InterPro" id="IPR036638">
    <property type="entry name" value="HLH_DNA-bd_sf"/>
</dbReference>
<dbReference type="SMART" id="SM00353">
    <property type="entry name" value="HLH"/>
    <property type="match status" value="1"/>
</dbReference>
<dbReference type="PANTHER" id="PTHR13935:SF106">
    <property type="entry name" value="ACHAETE-SCUTE COMPLEX PROTEIN T5-RELATED"/>
    <property type="match status" value="1"/>
</dbReference>
<proteinExistence type="predicted"/>
<accession>A0ABN8ISX5</accession>
<dbReference type="InterPro" id="IPR015660">
    <property type="entry name" value="MASH1/Ascl1a-like"/>
</dbReference>
<dbReference type="PANTHER" id="PTHR13935">
    <property type="entry name" value="ACHAETE-SCUTE TRANSCRIPTION FACTOR-RELATED"/>
    <property type="match status" value="1"/>
</dbReference>
<dbReference type="SUPFAM" id="SSF47459">
    <property type="entry name" value="HLH, helix-loop-helix DNA-binding domain"/>
    <property type="match status" value="1"/>
</dbReference>
<name>A0ABN8ISX5_9NEOP</name>
<reference evidence="5" key="1">
    <citation type="submission" date="2022-03" db="EMBL/GenBank/DDBJ databases">
        <authorList>
            <person name="Martin H S."/>
        </authorList>
    </citation>
    <scope>NUCLEOTIDE SEQUENCE</scope>
</reference>
<evidence type="ECO:0000256" key="3">
    <source>
        <dbReference type="SAM" id="MobiDB-lite"/>
    </source>
</evidence>
<evidence type="ECO:0000256" key="2">
    <source>
        <dbReference type="ARBA" id="ARBA00023125"/>
    </source>
</evidence>
<evidence type="ECO:0000256" key="1">
    <source>
        <dbReference type="ARBA" id="ARBA00022902"/>
    </source>
</evidence>
<keyword evidence="2" id="KW-0238">DNA-binding</keyword>
<sequence>MLGAQNRAVDCEMDYATYAKNDFLKLVPIAPAPGRKYVSGLEEVDAYARYNYKGAGVGAQAASIARRNARERNRVKQVNDGFNALRKRLPAAVVAALSGGARRGSGKKLSKVDTLRMVVEYIKYLQGLIDDGDAASVVDTAKSPPAYEDEGVVGDSSPYSESVPSPVTSECSSGVSSEYSPGDCYTSCCINEDLIYPSEELATRMDDTELLDAIAWWQQK</sequence>
<keyword evidence="1" id="KW-0524">Neurogenesis</keyword>
<dbReference type="PROSITE" id="PS50888">
    <property type="entry name" value="BHLH"/>
    <property type="match status" value="1"/>
</dbReference>
<dbReference type="Gene3D" id="4.10.280.10">
    <property type="entry name" value="Helix-loop-helix DNA-binding domain"/>
    <property type="match status" value="1"/>
</dbReference>
<evidence type="ECO:0000259" key="4">
    <source>
        <dbReference type="PROSITE" id="PS50888"/>
    </source>
</evidence>
<gene>
    <name evidence="5" type="ORF">IPOD504_LOCUS12299</name>
</gene>
<feature type="region of interest" description="Disordered" evidence="3">
    <location>
        <begin position="142"/>
        <end position="181"/>
    </location>
</feature>
<keyword evidence="6" id="KW-1185">Reference proteome</keyword>
<evidence type="ECO:0000313" key="6">
    <source>
        <dbReference type="Proteomes" id="UP000837857"/>
    </source>
</evidence>
<feature type="compositionally biased region" description="Low complexity" evidence="3">
    <location>
        <begin position="156"/>
        <end position="181"/>
    </location>
</feature>
<organism evidence="5 6">
    <name type="scientific">Iphiclides podalirius</name>
    <name type="common">scarce swallowtail</name>
    <dbReference type="NCBI Taxonomy" id="110791"/>
    <lineage>
        <taxon>Eukaryota</taxon>
        <taxon>Metazoa</taxon>
        <taxon>Ecdysozoa</taxon>
        <taxon>Arthropoda</taxon>
        <taxon>Hexapoda</taxon>
        <taxon>Insecta</taxon>
        <taxon>Pterygota</taxon>
        <taxon>Neoptera</taxon>
        <taxon>Endopterygota</taxon>
        <taxon>Lepidoptera</taxon>
        <taxon>Glossata</taxon>
        <taxon>Ditrysia</taxon>
        <taxon>Papilionoidea</taxon>
        <taxon>Papilionidae</taxon>
        <taxon>Papilioninae</taxon>
        <taxon>Iphiclides</taxon>
    </lineage>
</organism>
<feature type="domain" description="BHLH" evidence="4">
    <location>
        <begin position="62"/>
        <end position="125"/>
    </location>
</feature>
<dbReference type="EMBL" id="OW152815">
    <property type="protein sequence ID" value="CAH2062924.1"/>
    <property type="molecule type" value="Genomic_DNA"/>
</dbReference>
<protein>
    <recommendedName>
        <fullName evidence="4">BHLH domain-containing protein</fullName>
    </recommendedName>
</protein>
<dbReference type="Proteomes" id="UP000837857">
    <property type="component" value="Chromosome 3"/>
</dbReference>
<dbReference type="CDD" id="cd19744">
    <property type="entry name" value="bHLH_TS_dAS-C_like"/>
    <property type="match status" value="1"/>
</dbReference>
<evidence type="ECO:0000313" key="5">
    <source>
        <dbReference type="EMBL" id="CAH2062924.1"/>
    </source>
</evidence>
<dbReference type="Pfam" id="PF00010">
    <property type="entry name" value="HLH"/>
    <property type="match status" value="1"/>
</dbReference>